<feature type="site" description="Important for catalytic activity" evidence="5">
    <location>
        <position position="555"/>
    </location>
</feature>
<evidence type="ECO:0000256" key="6">
    <source>
        <dbReference type="SAM" id="MobiDB-lite"/>
    </source>
</evidence>
<evidence type="ECO:0000256" key="5">
    <source>
        <dbReference type="HAMAP-Rule" id="MF_03045"/>
    </source>
</evidence>
<evidence type="ECO:0000256" key="3">
    <source>
        <dbReference type="ARBA" id="ARBA00022842"/>
    </source>
</evidence>
<evidence type="ECO:0000256" key="2">
    <source>
        <dbReference type="ARBA" id="ARBA00022723"/>
    </source>
</evidence>
<dbReference type="InterPro" id="IPR028591">
    <property type="entry name" value="DIS3L2"/>
</dbReference>
<gene>
    <name evidence="8" type="ORF">F8388_018780</name>
</gene>
<reference evidence="8 9" key="1">
    <citation type="journal article" date="2020" name="bioRxiv">
        <title>Sequence and annotation of 42 cannabis genomes reveals extensive copy number variation in cannabinoid synthesis and pathogen resistance genes.</title>
        <authorList>
            <person name="Mckernan K.J."/>
            <person name="Helbert Y."/>
            <person name="Kane L.T."/>
            <person name="Ebling H."/>
            <person name="Zhang L."/>
            <person name="Liu B."/>
            <person name="Eaton Z."/>
            <person name="Mclaughlin S."/>
            <person name="Kingan S."/>
            <person name="Baybayan P."/>
            <person name="Concepcion G."/>
            <person name="Jordan M."/>
            <person name="Riva A."/>
            <person name="Barbazuk W."/>
            <person name="Harkins T."/>
        </authorList>
    </citation>
    <scope>NUCLEOTIDE SEQUENCE [LARGE SCALE GENOMIC DNA]</scope>
    <source>
        <strain evidence="9">cv. Jamaican Lion 4</strain>
        <tissue evidence="8">Leaf</tissue>
    </source>
</reference>
<dbReference type="FunFam" id="2.40.50.690:FF:000007">
    <property type="entry name" value="DIS3-like exonuclease 2"/>
    <property type="match status" value="1"/>
</dbReference>
<keyword evidence="5" id="KW-0378">Hydrolase</keyword>
<dbReference type="GO" id="GO:0003723">
    <property type="term" value="F:RNA binding"/>
    <property type="evidence" value="ECO:0007669"/>
    <property type="project" value="UniProtKB-KW"/>
</dbReference>
<feature type="binding site" evidence="5">
    <location>
        <position position="556"/>
    </location>
    <ligand>
        <name>Mg(2+)</name>
        <dbReference type="ChEBI" id="CHEBI:18420"/>
    </ligand>
</feature>
<dbReference type="GO" id="GO:1990074">
    <property type="term" value="P:polyuridylation-dependent mRNA catabolic process"/>
    <property type="evidence" value="ECO:0007669"/>
    <property type="project" value="UniProtKB-UniRule"/>
</dbReference>
<dbReference type="GO" id="GO:0046872">
    <property type="term" value="F:metal ion binding"/>
    <property type="evidence" value="ECO:0007669"/>
    <property type="project" value="UniProtKB-KW"/>
</dbReference>
<comment type="similarity">
    <text evidence="5">Belongs to the RNR ribonuclease family. DIS3L2 subfamily.</text>
</comment>
<comment type="function">
    <text evidence="5">3'-5'-exoribonuclease that specifically recognizes RNAs polyuridylated at their 3' end and mediates their degradation. Component of an exosome-independent RNA degradation pathway that mediates degradation of cytoplasmic mRNAs that have been deadenylated and subsequently uridylated at their 3'.</text>
</comment>
<comment type="subcellular location">
    <subcellularLocation>
        <location evidence="5">Cytoplasm</location>
    </subcellularLocation>
    <subcellularLocation>
        <location evidence="5">Cytoplasm</location>
        <location evidence="5">P-body</location>
    </subcellularLocation>
</comment>
<dbReference type="PANTHER" id="PTHR23355:SF9">
    <property type="entry name" value="DIS3-LIKE EXONUCLEASE 2"/>
    <property type="match status" value="1"/>
</dbReference>
<accession>A0A7J6GMM5</accession>
<dbReference type="InterPro" id="IPR012340">
    <property type="entry name" value="NA-bd_OB-fold"/>
</dbReference>
<dbReference type="Gene3D" id="2.40.50.690">
    <property type="match status" value="1"/>
</dbReference>
<keyword evidence="5" id="KW-0540">Nuclease</keyword>
<keyword evidence="2 5" id="KW-0479">Metal-binding</keyword>
<sequence>MRGTAEQVVVEKIEDGEKEKKKKRRSGRRSKQNPSPFGEGCWLLILACDNSLLLSFICFVALGNSANQIPSAALEHMGNDRESNHVTTSLTQHKLENISLDEHGFSNASNVAFNSMPPMHINGKTNLKDTQSEQNQMSQPSDPCEKSFSKSCSKPVICEGSSDSFMNKGFPSPHLMEGCAQKVFSPHYSLEAINDALEKGDIFKAVFRVNAHNRLEAYCRIEGVPTDVLVSGIAAQNRAVEGDIVAIKVDPLSLWTKMKGSTASSNNSVMVEATNMPSEFHNMAVNICKGKAKINVDSDNTYTGSCLLPEMDLNSERFTSLEEPNQSEIIGPSTYDCDDGCDSSALGSHVGSSSSGLNHARNAVEKMCAVISLYPSRRPTGKVLAVIERSPLRGTVVGFLNVKQWISCQENAKKNKISLAFSDQEYIQLTPTDPKFPKMIVLVQSLPECLKERLENGDMNIEKELVAARIDIWGEESILPQACILHTFGRGGELESQLSAILFENAICSSKFSPQSLACLPHLPWEVPLEEFKSRRDLRNLCIFTIDPSTATDLDDALSVERLPNGIFRVGIHIADVSYFVLADTELDKEAQLRSTSVYMLKKKIPMLPPLLSENLGSLNAGVDRLAFSIFLDINLAGVVVDRWIGRTVINSCCKLSYEHAQEIIDGSMDTGRFLFSGNCTPQLHGYFEWVDVFNSIKDLHELSKILREKRYGSGALGLERSKVVFLFDEYGNPNDSMLSGRKASNFLVEEFMLLANMTAAEVISRAFPDGALLRRHPEPNMRKLKEFEAFCCKHGLELDTTSGQFNLSLQRTREKLKDDSTLFEILMNYASRSMQLATYFCTGEFKDNENDWACYALAVPFYTHFTSPLRRYPDIIVHRTLAAVIDAEELYVKHESTLNKLHEGLRKCFTGINFEKDTAESRYVKEALSTAALKHRVPRSEILPKVAAYCNDRNRASRHVNDACDKLYMWALLKKKQVLLSEARVLGLGPRFMSIYVQKLGIERRINYDEVEGLMVEWLEATSSLVLNLHPNRRSLRRGSPGRWRPLEDVALIVSPCNLNSDITRSSNFHSDSSAVNSINMSNSGSSEIEIDPLFFPLTAHTLSTIPVALHAIGGDNGPLDIGVRLYMSSYLW</sequence>
<dbReference type="HAMAP" id="MF_03045">
    <property type="entry name" value="DIS3L2"/>
    <property type="match status" value="1"/>
</dbReference>
<proteinExistence type="inferred from homology"/>
<organism evidence="8 9">
    <name type="scientific">Cannabis sativa</name>
    <name type="common">Hemp</name>
    <name type="synonym">Marijuana</name>
    <dbReference type="NCBI Taxonomy" id="3483"/>
    <lineage>
        <taxon>Eukaryota</taxon>
        <taxon>Viridiplantae</taxon>
        <taxon>Streptophyta</taxon>
        <taxon>Embryophyta</taxon>
        <taxon>Tracheophyta</taxon>
        <taxon>Spermatophyta</taxon>
        <taxon>Magnoliopsida</taxon>
        <taxon>eudicotyledons</taxon>
        <taxon>Gunneridae</taxon>
        <taxon>Pentapetalae</taxon>
        <taxon>rosids</taxon>
        <taxon>fabids</taxon>
        <taxon>Rosales</taxon>
        <taxon>Cannabaceae</taxon>
        <taxon>Cannabis</taxon>
    </lineage>
</organism>
<dbReference type="Pfam" id="PF00773">
    <property type="entry name" value="RNB"/>
    <property type="match status" value="1"/>
</dbReference>
<feature type="domain" description="RNB" evidence="7">
    <location>
        <begin position="535"/>
        <end position="888"/>
    </location>
</feature>
<feature type="binding site" evidence="5">
    <location>
        <position position="547"/>
    </location>
    <ligand>
        <name>Mg(2+)</name>
        <dbReference type="ChEBI" id="CHEBI:18420"/>
    </ligand>
</feature>
<dbReference type="AlphaFoldDB" id="A0A7J6GMM5"/>
<dbReference type="PANTHER" id="PTHR23355">
    <property type="entry name" value="RIBONUCLEASE"/>
    <property type="match status" value="1"/>
</dbReference>
<protein>
    <recommendedName>
        <fullName evidence="5">DIS3-like exonuclease 2</fullName>
        <ecNumber evidence="5">3.1.13.-</ecNumber>
    </recommendedName>
</protein>
<dbReference type="GO" id="GO:0000175">
    <property type="term" value="F:3'-5'-RNA exonuclease activity"/>
    <property type="evidence" value="ECO:0007669"/>
    <property type="project" value="UniProtKB-UniRule"/>
</dbReference>
<keyword evidence="1 5" id="KW-0963">Cytoplasm</keyword>
<comment type="cofactor">
    <cofactor evidence="5">
        <name>Mg(2+)</name>
        <dbReference type="ChEBI" id="CHEBI:18420"/>
    </cofactor>
    <cofactor evidence="5">
        <name>Mn(2+)</name>
        <dbReference type="ChEBI" id="CHEBI:29035"/>
    </cofactor>
</comment>
<evidence type="ECO:0000313" key="8">
    <source>
        <dbReference type="EMBL" id="KAF4384028.1"/>
    </source>
</evidence>
<keyword evidence="3 5" id="KW-0460">Magnesium</keyword>
<dbReference type="EMBL" id="JAATIP010000050">
    <property type="protein sequence ID" value="KAF4384028.1"/>
    <property type="molecule type" value="Genomic_DNA"/>
</dbReference>
<dbReference type="InterPro" id="IPR050180">
    <property type="entry name" value="RNR_Ribonuclease"/>
</dbReference>
<evidence type="ECO:0000259" key="7">
    <source>
        <dbReference type="SMART" id="SM00955"/>
    </source>
</evidence>
<keyword evidence="5" id="KW-0464">Manganese</keyword>
<keyword evidence="5" id="KW-0269">Exonuclease</keyword>
<feature type="region of interest" description="Disordered" evidence="6">
    <location>
        <begin position="1"/>
        <end position="35"/>
    </location>
</feature>
<dbReference type="Proteomes" id="UP000525078">
    <property type="component" value="Unassembled WGS sequence"/>
</dbReference>
<dbReference type="GO" id="GO:0000932">
    <property type="term" value="C:P-body"/>
    <property type="evidence" value="ECO:0007669"/>
    <property type="project" value="UniProtKB-SubCell"/>
</dbReference>
<evidence type="ECO:0000256" key="4">
    <source>
        <dbReference type="ARBA" id="ARBA00022884"/>
    </source>
</evidence>
<dbReference type="EC" id="3.1.13.-" evidence="5"/>
<dbReference type="GO" id="GO:0000956">
    <property type="term" value="P:nuclear-transcribed mRNA catabolic process"/>
    <property type="evidence" value="ECO:0007669"/>
    <property type="project" value="UniProtKB-UniRule"/>
</dbReference>
<evidence type="ECO:0000313" key="9">
    <source>
        <dbReference type="Proteomes" id="UP000525078"/>
    </source>
</evidence>
<dbReference type="Pfam" id="PF17849">
    <property type="entry name" value="OB_Dis3"/>
    <property type="match status" value="1"/>
</dbReference>
<dbReference type="InterPro" id="IPR041505">
    <property type="entry name" value="Dis3_CSD2"/>
</dbReference>
<comment type="caution">
    <text evidence="8">The sequence shown here is derived from an EMBL/GenBank/DDBJ whole genome shotgun (WGS) entry which is preliminary data.</text>
</comment>
<keyword evidence="4 5" id="KW-0694">RNA-binding</keyword>
<dbReference type="InterPro" id="IPR001900">
    <property type="entry name" value="RNase_II/R"/>
</dbReference>
<dbReference type="SMART" id="SM00955">
    <property type="entry name" value="RNB"/>
    <property type="match status" value="1"/>
</dbReference>
<dbReference type="Gene3D" id="2.40.50.700">
    <property type="match status" value="1"/>
</dbReference>
<feature type="compositionally biased region" description="Basic and acidic residues" evidence="6">
    <location>
        <begin position="9"/>
        <end position="19"/>
    </location>
</feature>
<name>A0A7J6GMM5_CANSA</name>
<dbReference type="SUPFAM" id="SSF50249">
    <property type="entry name" value="Nucleic acid-binding proteins"/>
    <property type="match status" value="3"/>
</dbReference>
<evidence type="ECO:0000256" key="1">
    <source>
        <dbReference type="ARBA" id="ARBA00022490"/>
    </source>
</evidence>
<feature type="compositionally biased region" description="Basic residues" evidence="6">
    <location>
        <begin position="20"/>
        <end position="31"/>
    </location>
</feature>